<dbReference type="OrthoDB" id="432234at2759"/>
<dbReference type="AlphaFoldDB" id="A0A0C3JEK5"/>
<sequence>LFTEFIDMLSAMRVGKLERRQIEEFYKLSRPLHYVDGIEPTQLFPRKGDVERYNHERLHTLPGEAFVFRAMDSYGRDINDMPIEAYLGEQLLERLVVAKVVTLKVSFPPFVRRCC</sequence>
<organism evidence="1 2">
    <name type="scientific">Pisolithus tinctorius Marx 270</name>
    <dbReference type="NCBI Taxonomy" id="870435"/>
    <lineage>
        <taxon>Eukaryota</taxon>
        <taxon>Fungi</taxon>
        <taxon>Dikarya</taxon>
        <taxon>Basidiomycota</taxon>
        <taxon>Agaricomycotina</taxon>
        <taxon>Agaricomycetes</taxon>
        <taxon>Agaricomycetidae</taxon>
        <taxon>Boletales</taxon>
        <taxon>Sclerodermatineae</taxon>
        <taxon>Pisolithaceae</taxon>
        <taxon>Pisolithus</taxon>
    </lineage>
</organism>
<name>A0A0C3JEK5_PISTI</name>
<keyword evidence="2" id="KW-1185">Reference proteome</keyword>
<dbReference type="Proteomes" id="UP000054217">
    <property type="component" value="Unassembled WGS sequence"/>
</dbReference>
<reference evidence="2" key="2">
    <citation type="submission" date="2015-01" db="EMBL/GenBank/DDBJ databases">
        <title>Evolutionary Origins and Diversification of the Mycorrhizal Mutualists.</title>
        <authorList>
            <consortium name="DOE Joint Genome Institute"/>
            <consortium name="Mycorrhizal Genomics Consortium"/>
            <person name="Kohler A."/>
            <person name="Kuo A."/>
            <person name="Nagy L.G."/>
            <person name="Floudas D."/>
            <person name="Copeland A."/>
            <person name="Barry K.W."/>
            <person name="Cichocki N."/>
            <person name="Veneault-Fourrey C."/>
            <person name="LaButti K."/>
            <person name="Lindquist E.A."/>
            <person name="Lipzen A."/>
            <person name="Lundell T."/>
            <person name="Morin E."/>
            <person name="Murat C."/>
            <person name="Riley R."/>
            <person name="Ohm R."/>
            <person name="Sun H."/>
            <person name="Tunlid A."/>
            <person name="Henrissat B."/>
            <person name="Grigoriev I.V."/>
            <person name="Hibbett D.S."/>
            <person name="Martin F."/>
        </authorList>
    </citation>
    <scope>NUCLEOTIDE SEQUENCE [LARGE SCALE GENOMIC DNA]</scope>
    <source>
        <strain evidence="2">Marx 270</strain>
    </source>
</reference>
<feature type="non-terminal residue" evidence="1">
    <location>
        <position position="1"/>
    </location>
</feature>
<dbReference type="InParanoid" id="A0A0C3JEK5"/>
<evidence type="ECO:0000313" key="1">
    <source>
        <dbReference type="EMBL" id="KIO07513.1"/>
    </source>
</evidence>
<evidence type="ECO:0000313" key="2">
    <source>
        <dbReference type="Proteomes" id="UP000054217"/>
    </source>
</evidence>
<dbReference type="STRING" id="870435.A0A0C3JEK5"/>
<proteinExistence type="predicted"/>
<reference evidence="1 2" key="1">
    <citation type="submission" date="2014-04" db="EMBL/GenBank/DDBJ databases">
        <authorList>
            <consortium name="DOE Joint Genome Institute"/>
            <person name="Kuo A."/>
            <person name="Kohler A."/>
            <person name="Costa M.D."/>
            <person name="Nagy L.G."/>
            <person name="Floudas D."/>
            <person name="Copeland A."/>
            <person name="Barry K.W."/>
            <person name="Cichocki N."/>
            <person name="Veneault-Fourrey C."/>
            <person name="LaButti K."/>
            <person name="Lindquist E.A."/>
            <person name="Lipzen A."/>
            <person name="Lundell T."/>
            <person name="Morin E."/>
            <person name="Murat C."/>
            <person name="Sun H."/>
            <person name="Tunlid A."/>
            <person name="Henrissat B."/>
            <person name="Grigoriev I.V."/>
            <person name="Hibbett D.S."/>
            <person name="Martin F."/>
            <person name="Nordberg H.P."/>
            <person name="Cantor M.N."/>
            <person name="Hua S.X."/>
        </authorList>
    </citation>
    <scope>NUCLEOTIDE SEQUENCE [LARGE SCALE GENOMIC DNA]</scope>
    <source>
        <strain evidence="1 2">Marx 270</strain>
    </source>
</reference>
<gene>
    <name evidence="1" type="ORF">M404DRAFT_137025</name>
</gene>
<dbReference type="EMBL" id="KN831960">
    <property type="protein sequence ID" value="KIO07513.1"/>
    <property type="molecule type" value="Genomic_DNA"/>
</dbReference>
<protein>
    <submittedName>
        <fullName evidence="1">Uncharacterized protein</fullName>
    </submittedName>
</protein>
<dbReference type="HOGENOM" id="CLU_2270186_0_0_1"/>
<accession>A0A0C3JEK5</accession>